<dbReference type="PRINTS" id="PR01638">
    <property type="entry name" value="MHCCLASSI"/>
</dbReference>
<dbReference type="Gene3D" id="3.30.500.10">
    <property type="entry name" value="MHC class I-like antigen recognition-like"/>
    <property type="match status" value="1"/>
</dbReference>
<keyword evidence="7" id="KW-1185">Reference proteome</keyword>
<dbReference type="PANTHER" id="PTHR16675">
    <property type="entry name" value="MHC CLASS I-RELATED"/>
    <property type="match status" value="1"/>
</dbReference>
<dbReference type="EMBL" id="JAAGNN010000022">
    <property type="protein sequence ID" value="KAF4074703.1"/>
    <property type="molecule type" value="Genomic_DNA"/>
</dbReference>
<dbReference type="InterPro" id="IPR011162">
    <property type="entry name" value="MHC_I/II-like_Ag-recog"/>
</dbReference>
<dbReference type="InterPro" id="IPR037055">
    <property type="entry name" value="MHC_I-like_Ag-recog_sf"/>
</dbReference>
<dbReference type="InterPro" id="IPR001039">
    <property type="entry name" value="MHC_I_a_a1/a2"/>
</dbReference>
<protein>
    <recommendedName>
        <fullName evidence="5">MHC class I-like antigen recognition-like domain-containing protein</fullName>
    </recommendedName>
</protein>
<reference evidence="6 7" key="1">
    <citation type="submission" date="2020-02" db="EMBL/GenBank/DDBJ databases">
        <title>A chromosome-scale genome assembly of the black bullhead catfish (Ameiurus melas).</title>
        <authorList>
            <person name="Wen M."/>
            <person name="Zham M."/>
            <person name="Cabau C."/>
            <person name="Klopp C."/>
            <person name="Donnadieu C."/>
            <person name="Roques C."/>
            <person name="Bouchez O."/>
            <person name="Lampietro C."/>
            <person name="Jouanno E."/>
            <person name="Herpin A."/>
            <person name="Louis A."/>
            <person name="Berthelot C."/>
            <person name="Parey E."/>
            <person name="Roest-Crollius H."/>
            <person name="Braasch I."/>
            <person name="Postlethwait J."/>
            <person name="Robinson-Rechavi M."/>
            <person name="Echchiki A."/>
            <person name="Begum T."/>
            <person name="Montfort J."/>
            <person name="Schartl M."/>
            <person name="Bobe J."/>
            <person name="Guiguen Y."/>
        </authorList>
    </citation>
    <scope>NUCLEOTIDE SEQUENCE [LARGE SCALE GENOMIC DNA]</scope>
    <source>
        <strain evidence="6">M_S1</strain>
        <tissue evidence="6">Blood</tissue>
    </source>
</reference>
<keyword evidence="3" id="KW-1133">Transmembrane helix</keyword>
<organism evidence="6 7">
    <name type="scientific">Ameiurus melas</name>
    <name type="common">Black bullhead</name>
    <name type="synonym">Silurus melas</name>
    <dbReference type="NCBI Taxonomy" id="219545"/>
    <lineage>
        <taxon>Eukaryota</taxon>
        <taxon>Metazoa</taxon>
        <taxon>Chordata</taxon>
        <taxon>Craniata</taxon>
        <taxon>Vertebrata</taxon>
        <taxon>Euteleostomi</taxon>
        <taxon>Actinopterygii</taxon>
        <taxon>Neopterygii</taxon>
        <taxon>Teleostei</taxon>
        <taxon>Ostariophysi</taxon>
        <taxon>Siluriformes</taxon>
        <taxon>Ictaluridae</taxon>
        <taxon>Ameiurus</taxon>
    </lineage>
</organism>
<comment type="similarity">
    <text evidence="2">Belongs to the MHC class I family.</text>
</comment>
<proteinExistence type="inferred from homology"/>
<dbReference type="InterPro" id="IPR011161">
    <property type="entry name" value="MHC_I-like_Ag-recog"/>
</dbReference>
<keyword evidence="3" id="KW-0472">Membrane</keyword>
<gene>
    <name evidence="6" type="ORF">AMELA_G00242480</name>
</gene>
<dbReference type="InterPro" id="IPR050208">
    <property type="entry name" value="MHC_class-I_related"/>
</dbReference>
<dbReference type="GO" id="GO:0006955">
    <property type="term" value="P:immune response"/>
    <property type="evidence" value="ECO:0007669"/>
    <property type="project" value="TreeGrafter"/>
</dbReference>
<keyword evidence="1" id="KW-0325">Glycoprotein</keyword>
<keyword evidence="3" id="KW-0812">Transmembrane</keyword>
<sequence length="258" mass="29690">MEVSHVLMKVLLFLMSIFSQTSADTHTLQFLYTAVTPGVNFTAVSLVDGEEIVYYDDPDVCKTETSCMQSDQENLKQLLFTVMKDFNHTEGVHTLQRRYGCERDDDGTTRGYDQYRYDGEDFLSLDLKTGTWTAAKRQAEIIKEKWESTGRHTKYWERYLENECIKQLIKSVSSQEEPDEVNVCLICPQLEERILEPACNMRMGEFFWFIIGTVGFFTIFIICVAGFANWMKSMNDSKSVLTPGSPYSSSKLLLPPEF</sequence>
<feature type="domain" description="MHC class I-like antigen recognition-like" evidence="5">
    <location>
        <begin position="62"/>
        <end position="173"/>
    </location>
</feature>
<evidence type="ECO:0000256" key="1">
    <source>
        <dbReference type="ARBA" id="ARBA00023180"/>
    </source>
</evidence>
<dbReference type="GO" id="GO:0005615">
    <property type="term" value="C:extracellular space"/>
    <property type="evidence" value="ECO:0007669"/>
    <property type="project" value="TreeGrafter"/>
</dbReference>
<feature type="transmembrane region" description="Helical" evidence="3">
    <location>
        <begin position="206"/>
        <end position="228"/>
    </location>
</feature>
<comment type="caution">
    <text evidence="6">The sequence shown here is derived from an EMBL/GenBank/DDBJ whole genome shotgun (WGS) entry which is preliminary data.</text>
</comment>
<evidence type="ECO:0000256" key="4">
    <source>
        <dbReference type="SAM" id="SignalP"/>
    </source>
</evidence>
<evidence type="ECO:0000259" key="5">
    <source>
        <dbReference type="Pfam" id="PF00129"/>
    </source>
</evidence>
<evidence type="ECO:0000313" key="7">
    <source>
        <dbReference type="Proteomes" id="UP000593565"/>
    </source>
</evidence>
<evidence type="ECO:0000313" key="6">
    <source>
        <dbReference type="EMBL" id="KAF4074703.1"/>
    </source>
</evidence>
<dbReference type="Pfam" id="PF00129">
    <property type="entry name" value="MHC_I"/>
    <property type="match status" value="1"/>
</dbReference>
<dbReference type="AlphaFoldDB" id="A0A7J5ZWA3"/>
<evidence type="ECO:0000256" key="2">
    <source>
        <dbReference type="RuleBase" id="RU004439"/>
    </source>
</evidence>
<dbReference type="SUPFAM" id="SSF54452">
    <property type="entry name" value="MHC antigen-recognition domain"/>
    <property type="match status" value="1"/>
</dbReference>
<feature type="signal peptide" evidence="4">
    <location>
        <begin position="1"/>
        <end position="23"/>
    </location>
</feature>
<dbReference type="Proteomes" id="UP000593565">
    <property type="component" value="Unassembled WGS sequence"/>
</dbReference>
<name>A0A7J5ZWA3_AMEME</name>
<keyword evidence="4" id="KW-0732">Signal</keyword>
<evidence type="ECO:0000256" key="3">
    <source>
        <dbReference type="SAM" id="Phobius"/>
    </source>
</evidence>
<dbReference type="PANTHER" id="PTHR16675:SF237">
    <property type="entry name" value="MHC CLASS I ANTIGEN TRANSCRIPT VARIANT 1-RELATED"/>
    <property type="match status" value="1"/>
</dbReference>
<accession>A0A7J5ZWA3</accession>
<dbReference type="GO" id="GO:0009897">
    <property type="term" value="C:external side of plasma membrane"/>
    <property type="evidence" value="ECO:0007669"/>
    <property type="project" value="TreeGrafter"/>
</dbReference>
<feature type="chain" id="PRO_5029717058" description="MHC class I-like antigen recognition-like domain-containing protein" evidence="4">
    <location>
        <begin position="24"/>
        <end position="258"/>
    </location>
</feature>